<gene>
    <name evidence="1" type="ORF">GKO32_24265</name>
</gene>
<proteinExistence type="predicted"/>
<dbReference type="Proteomes" id="UP000440096">
    <property type="component" value="Unassembled WGS sequence"/>
</dbReference>
<dbReference type="RefSeq" id="WP_154759211.1">
    <property type="nucleotide sequence ID" value="NZ_WMBA01000043.1"/>
</dbReference>
<dbReference type="OrthoDB" id="3375894at2"/>
<accession>A0A6N7Z8T3</accession>
<evidence type="ECO:0000313" key="1">
    <source>
        <dbReference type="EMBL" id="MTD57066.1"/>
    </source>
</evidence>
<name>A0A6N7Z8T3_9PSEU</name>
<evidence type="ECO:0000313" key="2">
    <source>
        <dbReference type="Proteomes" id="UP000440096"/>
    </source>
</evidence>
<reference evidence="1 2" key="1">
    <citation type="submission" date="2019-11" db="EMBL/GenBank/DDBJ databases">
        <title>Draft genome of Amycolatopsis RM579.</title>
        <authorList>
            <person name="Duangmal K."/>
            <person name="Mingma R."/>
        </authorList>
    </citation>
    <scope>NUCLEOTIDE SEQUENCE [LARGE SCALE GENOMIC DNA]</scope>
    <source>
        <strain evidence="1 2">RM579</strain>
    </source>
</reference>
<dbReference type="AlphaFoldDB" id="A0A6N7Z8T3"/>
<sequence length="257" mass="27918">MPVPDFEQADRVPAEAAADGARIAEALVAMDVHPGHRLREQLARHRELVSRAGEIRARAGAADLAELTSVLGDAAELTAELAEVLATLEDLVSARDDFAERQQELEAVVDRVAAVDAEVRTVRANVLVKIASPALGAPGESVPALRVRLTELTDLWQARRWRTLAGKMSTLDADARAALADARARLAFAKGLLDHRLELRGRLDACRVKACKLGRAADPELIRLDGRAYEVLYAIPCDLRAATIALRAYQRALEDRS</sequence>
<organism evidence="1 2">
    <name type="scientific">Amycolatopsis pithecellobii</name>
    <dbReference type="NCBI Taxonomy" id="664692"/>
    <lineage>
        <taxon>Bacteria</taxon>
        <taxon>Bacillati</taxon>
        <taxon>Actinomycetota</taxon>
        <taxon>Actinomycetes</taxon>
        <taxon>Pseudonocardiales</taxon>
        <taxon>Pseudonocardiaceae</taxon>
        <taxon>Amycolatopsis</taxon>
    </lineage>
</organism>
<protein>
    <submittedName>
        <fullName evidence="1">Uncharacterized protein</fullName>
    </submittedName>
</protein>
<comment type="caution">
    <text evidence="1">The sequence shown here is derived from an EMBL/GenBank/DDBJ whole genome shotgun (WGS) entry which is preliminary data.</text>
</comment>
<keyword evidence="2" id="KW-1185">Reference proteome</keyword>
<dbReference type="EMBL" id="WMBA01000043">
    <property type="protein sequence ID" value="MTD57066.1"/>
    <property type="molecule type" value="Genomic_DNA"/>
</dbReference>